<reference evidence="2 3" key="1">
    <citation type="submission" date="2018-11" db="EMBL/GenBank/DDBJ databases">
        <authorList>
            <consortium name="Pathogen Informatics"/>
        </authorList>
    </citation>
    <scope>NUCLEOTIDE SEQUENCE [LARGE SCALE GENOMIC DNA]</scope>
    <source>
        <strain evidence="2 3">NST_G2</strain>
    </source>
</reference>
<protein>
    <submittedName>
        <fullName evidence="2">Uncharacterized protein</fullName>
    </submittedName>
</protein>
<evidence type="ECO:0000313" key="2">
    <source>
        <dbReference type="EMBL" id="VDM01340.1"/>
    </source>
</evidence>
<evidence type="ECO:0000256" key="1">
    <source>
        <dbReference type="SAM" id="MobiDB-lite"/>
    </source>
</evidence>
<gene>
    <name evidence="2" type="ORF">SSLN_LOCUS14954</name>
</gene>
<name>A0A3P7CTN5_SCHSO</name>
<feature type="region of interest" description="Disordered" evidence="1">
    <location>
        <begin position="85"/>
        <end position="113"/>
    </location>
</feature>
<sequence length="113" mass="11993">MKIGAAVYESNQRGSSLAPLIPNANVQVFPIGPRYQRAFCSRIGLVELVRSQGSSNPPTSTAASTNIPIVPSVPLSSTSMAMATSITDDHTSDAPRHCRSPSTLSSLPKPMRR</sequence>
<evidence type="ECO:0000313" key="3">
    <source>
        <dbReference type="Proteomes" id="UP000275846"/>
    </source>
</evidence>
<organism evidence="2 3">
    <name type="scientific">Schistocephalus solidus</name>
    <name type="common">Tapeworm</name>
    <dbReference type="NCBI Taxonomy" id="70667"/>
    <lineage>
        <taxon>Eukaryota</taxon>
        <taxon>Metazoa</taxon>
        <taxon>Spiralia</taxon>
        <taxon>Lophotrochozoa</taxon>
        <taxon>Platyhelminthes</taxon>
        <taxon>Cestoda</taxon>
        <taxon>Eucestoda</taxon>
        <taxon>Diphyllobothriidea</taxon>
        <taxon>Diphyllobothriidae</taxon>
        <taxon>Schistocephalus</taxon>
    </lineage>
</organism>
<dbReference type="Proteomes" id="UP000275846">
    <property type="component" value="Unassembled WGS sequence"/>
</dbReference>
<accession>A0A3P7CTN5</accession>
<keyword evidence="3" id="KW-1185">Reference proteome</keyword>
<feature type="compositionally biased region" description="Basic and acidic residues" evidence="1">
    <location>
        <begin position="87"/>
        <end position="96"/>
    </location>
</feature>
<proteinExistence type="predicted"/>
<dbReference type="AlphaFoldDB" id="A0A3P7CTN5"/>
<dbReference type="EMBL" id="UYSU01039467">
    <property type="protein sequence ID" value="VDM01340.1"/>
    <property type="molecule type" value="Genomic_DNA"/>
</dbReference>